<accession>B9IN87</accession>
<dbReference type="AlphaFoldDB" id="B9IN87"/>
<evidence type="ECO:0008006" key="4">
    <source>
        <dbReference type="Google" id="ProtNLM"/>
    </source>
</evidence>
<dbReference type="InterPro" id="IPR036397">
    <property type="entry name" value="RNaseH_sf"/>
</dbReference>
<dbReference type="Proteomes" id="UP000006729">
    <property type="component" value="Chromosome 18"/>
</dbReference>
<keyword evidence="3" id="KW-1185">Reference proteome</keyword>
<keyword evidence="1" id="KW-0472">Membrane</keyword>
<dbReference type="InParanoid" id="B9IN87"/>
<dbReference type="HOGENOM" id="CLU_1952525_0_0_1"/>
<evidence type="ECO:0000256" key="1">
    <source>
        <dbReference type="SAM" id="Phobius"/>
    </source>
</evidence>
<feature type="transmembrane region" description="Helical" evidence="1">
    <location>
        <begin position="12"/>
        <end position="31"/>
    </location>
</feature>
<dbReference type="Gene3D" id="3.30.420.10">
    <property type="entry name" value="Ribonuclease H-like superfamily/Ribonuclease H"/>
    <property type="match status" value="1"/>
</dbReference>
<feature type="transmembrane region" description="Helical" evidence="1">
    <location>
        <begin position="37"/>
        <end position="55"/>
    </location>
</feature>
<name>B9IN87_POPTR</name>
<protein>
    <recommendedName>
        <fullName evidence="4">RNase H type-1 domain-containing protein</fullName>
    </recommendedName>
</protein>
<dbReference type="SUPFAM" id="SSF53098">
    <property type="entry name" value="Ribonuclease H-like"/>
    <property type="match status" value="1"/>
</dbReference>
<gene>
    <name evidence="2" type="ORF">POPTR_018G144200</name>
</gene>
<dbReference type="GO" id="GO:0003676">
    <property type="term" value="F:nucleic acid binding"/>
    <property type="evidence" value="ECO:0007669"/>
    <property type="project" value="InterPro"/>
</dbReference>
<dbReference type="InterPro" id="IPR012337">
    <property type="entry name" value="RNaseH-like_sf"/>
</dbReference>
<dbReference type="EMBL" id="CM009307">
    <property type="protein sequence ID" value="PNS94387.1"/>
    <property type="molecule type" value="Genomic_DNA"/>
</dbReference>
<organism evidence="2 3">
    <name type="scientific">Populus trichocarpa</name>
    <name type="common">Western balsam poplar</name>
    <name type="synonym">Populus balsamifera subsp. trichocarpa</name>
    <dbReference type="NCBI Taxonomy" id="3694"/>
    <lineage>
        <taxon>Eukaryota</taxon>
        <taxon>Viridiplantae</taxon>
        <taxon>Streptophyta</taxon>
        <taxon>Embryophyta</taxon>
        <taxon>Tracheophyta</taxon>
        <taxon>Spermatophyta</taxon>
        <taxon>Magnoliopsida</taxon>
        <taxon>eudicotyledons</taxon>
        <taxon>Gunneridae</taxon>
        <taxon>Pentapetalae</taxon>
        <taxon>rosids</taxon>
        <taxon>fabids</taxon>
        <taxon>Malpighiales</taxon>
        <taxon>Salicaceae</taxon>
        <taxon>Saliceae</taxon>
        <taxon>Populus</taxon>
    </lineage>
</organism>
<sequence length="129" mass="14562">MGNLFVQGQLMVLYKLIGLPLTGFFLALVGSSAIVMVLNWKIMVMVASCILWWILKSNEAELLAIRKALDVTSSKDGFSGINLMLESDSQIVIGWMKNESKRKLTSPLSSFRRSRMLTFREKETECLIN</sequence>
<evidence type="ECO:0000313" key="2">
    <source>
        <dbReference type="EMBL" id="PNS94387.1"/>
    </source>
</evidence>
<evidence type="ECO:0000313" key="3">
    <source>
        <dbReference type="Proteomes" id="UP000006729"/>
    </source>
</evidence>
<keyword evidence="1" id="KW-0812">Transmembrane</keyword>
<keyword evidence="1" id="KW-1133">Transmembrane helix</keyword>
<proteinExistence type="predicted"/>
<reference evidence="2 3" key="1">
    <citation type="journal article" date="2006" name="Science">
        <title>The genome of black cottonwood, Populus trichocarpa (Torr. &amp; Gray).</title>
        <authorList>
            <person name="Tuskan G.A."/>
            <person name="Difazio S."/>
            <person name="Jansson S."/>
            <person name="Bohlmann J."/>
            <person name="Grigoriev I."/>
            <person name="Hellsten U."/>
            <person name="Putnam N."/>
            <person name="Ralph S."/>
            <person name="Rombauts S."/>
            <person name="Salamov A."/>
            <person name="Schein J."/>
            <person name="Sterck L."/>
            <person name="Aerts A."/>
            <person name="Bhalerao R.R."/>
            <person name="Bhalerao R.P."/>
            <person name="Blaudez D."/>
            <person name="Boerjan W."/>
            <person name="Brun A."/>
            <person name="Brunner A."/>
            <person name="Busov V."/>
            <person name="Campbell M."/>
            <person name="Carlson J."/>
            <person name="Chalot M."/>
            <person name="Chapman J."/>
            <person name="Chen G.L."/>
            <person name="Cooper D."/>
            <person name="Coutinho P.M."/>
            <person name="Couturier J."/>
            <person name="Covert S."/>
            <person name="Cronk Q."/>
            <person name="Cunningham R."/>
            <person name="Davis J."/>
            <person name="Degroeve S."/>
            <person name="Dejardin A."/>
            <person name="Depamphilis C."/>
            <person name="Detter J."/>
            <person name="Dirks B."/>
            <person name="Dubchak I."/>
            <person name="Duplessis S."/>
            <person name="Ehlting J."/>
            <person name="Ellis B."/>
            <person name="Gendler K."/>
            <person name="Goodstein D."/>
            <person name="Gribskov M."/>
            <person name="Grimwood J."/>
            <person name="Groover A."/>
            <person name="Gunter L."/>
            <person name="Hamberger B."/>
            <person name="Heinze B."/>
            <person name="Helariutta Y."/>
            <person name="Henrissat B."/>
            <person name="Holligan D."/>
            <person name="Holt R."/>
            <person name="Huang W."/>
            <person name="Islam-Faridi N."/>
            <person name="Jones S."/>
            <person name="Jones-Rhoades M."/>
            <person name="Jorgensen R."/>
            <person name="Joshi C."/>
            <person name="Kangasjarvi J."/>
            <person name="Karlsson J."/>
            <person name="Kelleher C."/>
            <person name="Kirkpatrick R."/>
            <person name="Kirst M."/>
            <person name="Kohler A."/>
            <person name="Kalluri U."/>
            <person name="Larimer F."/>
            <person name="Leebens-Mack J."/>
            <person name="Leple J.C."/>
            <person name="Locascio P."/>
            <person name="Lou Y."/>
            <person name="Lucas S."/>
            <person name="Martin F."/>
            <person name="Montanini B."/>
            <person name="Napoli C."/>
            <person name="Nelson D.R."/>
            <person name="Nelson C."/>
            <person name="Nieminen K."/>
            <person name="Nilsson O."/>
            <person name="Pereda V."/>
            <person name="Peter G."/>
            <person name="Philippe R."/>
            <person name="Pilate G."/>
            <person name="Poliakov A."/>
            <person name="Razumovskaya J."/>
            <person name="Richardson P."/>
            <person name="Rinaldi C."/>
            <person name="Ritland K."/>
            <person name="Rouze P."/>
            <person name="Ryaboy D."/>
            <person name="Schmutz J."/>
            <person name="Schrader J."/>
            <person name="Segerman B."/>
            <person name="Shin H."/>
            <person name="Siddiqui A."/>
            <person name="Sterky F."/>
            <person name="Terry A."/>
            <person name="Tsai C.J."/>
            <person name="Uberbacher E."/>
            <person name="Unneberg P."/>
            <person name="Vahala J."/>
            <person name="Wall K."/>
            <person name="Wessler S."/>
            <person name="Yang G."/>
            <person name="Yin T."/>
            <person name="Douglas C."/>
            <person name="Marra M."/>
            <person name="Sandberg G."/>
            <person name="Van de Peer Y."/>
            <person name="Rokhsar D."/>
        </authorList>
    </citation>
    <scope>NUCLEOTIDE SEQUENCE [LARGE SCALE GENOMIC DNA]</scope>
    <source>
        <strain evidence="3">cv. Nisqually</strain>
    </source>
</reference>